<protein>
    <submittedName>
        <fullName evidence="2">DUF148 domain-containing protein</fullName>
    </submittedName>
</protein>
<sequence>MFKCIVLVAVITTVAYAEVSREQLDQCYEGIANQNIKLWGDFADVSQHVRALRDGMNMYYQNKAIPEIVQYQIQNQGKYLSSDQIAKANKCIDSLSVIFGSSKEALSMMQKLFESALNFIIADQAKVDQQIADDRKQNKPETDMKLNTCHLVSTLITPEKKKEIIAKFKNDVPADKYDAVFKEVSVLINLN</sequence>
<name>A0AC35U199_9BILA</name>
<evidence type="ECO:0000313" key="2">
    <source>
        <dbReference type="WBParaSite" id="RSKR_0000696800.1"/>
    </source>
</evidence>
<reference evidence="2" key="1">
    <citation type="submission" date="2016-11" db="UniProtKB">
        <authorList>
            <consortium name="WormBaseParasite"/>
        </authorList>
    </citation>
    <scope>IDENTIFICATION</scope>
    <source>
        <strain evidence="2">KR3021</strain>
    </source>
</reference>
<dbReference type="WBParaSite" id="RSKR_0000696800.1">
    <property type="protein sequence ID" value="RSKR_0000696800.1"/>
    <property type="gene ID" value="RSKR_0000696800"/>
</dbReference>
<dbReference type="Proteomes" id="UP000095286">
    <property type="component" value="Unplaced"/>
</dbReference>
<evidence type="ECO:0000313" key="1">
    <source>
        <dbReference type="Proteomes" id="UP000095286"/>
    </source>
</evidence>
<proteinExistence type="predicted"/>
<organism evidence="1 2">
    <name type="scientific">Rhabditophanes sp. KR3021</name>
    <dbReference type="NCBI Taxonomy" id="114890"/>
    <lineage>
        <taxon>Eukaryota</taxon>
        <taxon>Metazoa</taxon>
        <taxon>Ecdysozoa</taxon>
        <taxon>Nematoda</taxon>
        <taxon>Chromadorea</taxon>
        <taxon>Rhabditida</taxon>
        <taxon>Tylenchina</taxon>
        <taxon>Panagrolaimomorpha</taxon>
        <taxon>Strongyloidoidea</taxon>
        <taxon>Alloionematidae</taxon>
        <taxon>Rhabditophanes</taxon>
    </lineage>
</organism>
<accession>A0AC35U199</accession>